<dbReference type="Gene3D" id="2.160.20.70">
    <property type="match status" value="1"/>
</dbReference>
<evidence type="ECO:0000259" key="3">
    <source>
        <dbReference type="PROSITE" id="PS51329"/>
    </source>
</evidence>
<dbReference type="SMART" id="SM00673">
    <property type="entry name" value="CARP"/>
    <property type="match status" value="1"/>
</dbReference>
<dbReference type="SUPFAM" id="SSF69340">
    <property type="entry name" value="C-terminal domain of adenylylcyclase associated protein"/>
    <property type="match status" value="1"/>
</dbReference>
<dbReference type="AlphaFoldDB" id="A0A8S1HXX0"/>
<dbReference type="GO" id="GO:0008179">
    <property type="term" value="F:adenylate cyclase binding"/>
    <property type="evidence" value="ECO:0007669"/>
    <property type="project" value="TreeGrafter"/>
</dbReference>
<dbReference type="GO" id="GO:0007015">
    <property type="term" value="P:actin filament organization"/>
    <property type="evidence" value="ECO:0007669"/>
    <property type="project" value="TreeGrafter"/>
</dbReference>
<comment type="caution">
    <text evidence="4">The sequence shown here is derived from an EMBL/GenBank/DDBJ whole genome shotgun (WGS) entry which is preliminary data.</text>
</comment>
<feature type="compositionally biased region" description="Polar residues" evidence="2">
    <location>
        <begin position="399"/>
        <end position="409"/>
    </location>
</feature>
<feature type="domain" description="C-CAP/cofactor C-like" evidence="3">
    <location>
        <begin position="431"/>
        <end position="538"/>
    </location>
</feature>
<proteinExistence type="inferred from homology"/>
<dbReference type="InterPro" id="IPR001837">
    <property type="entry name" value="Adenylate_cyclase-assoc_CAP"/>
</dbReference>
<evidence type="ECO:0000256" key="2">
    <source>
        <dbReference type="SAM" id="MobiDB-lite"/>
    </source>
</evidence>
<keyword evidence="5" id="KW-1185">Reference proteome</keyword>
<protein>
    <recommendedName>
        <fullName evidence="3">C-CAP/cofactor C-like domain-containing protein</fullName>
    </recommendedName>
</protein>
<dbReference type="Gene3D" id="1.25.40.330">
    <property type="entry name" value="Adenylate cyclase-associated CAP, N-terminal domain"/>
    <property type="match status" value="2"/>
</dbReference>
<dbReference type="InterPro" id="IPR036222">
    <property type="entry name" value="CAP_N_sf"/>
</dbReference>
<evidence type="ECO:0000313" key="4">
    <source>
        <dbReference type="EMBL" id="CAD6197962.1"/>
    </source>
</evidence>
<dbReference type="GO" id="GO:0019933">
    <property type="term" value="P:cAMP-mediated signaling"/>
    <property type="evidence" value="ECO:0007669"/>
    <property type="project" value="TreeGrafter"/>
</dbReference>
<feature type="region of interest" description="Disordered" evidence="2">
    <location>
        <begin position="399"/>
        <end position="430"/>
    </location>
</feature>
<gene>
    <name evidence="4" type="ORF">CAUJ_LOCUS13869</name>
</gene>
<dbReference type="InterPro" id="IPR053950">
    <property type="entry name" value="CAP_N"/>
</dbReference>
<dbReference type="FunFam" id="1.25.40.330:FF:000001">
    <property type="entry name" value="Adenylyl cyclase-associated protein"/>
    <property type="match status" value="2"/>
</dbReference>
<dbReference type="PANTHER" id="PTHR10652">
    <property type="entry name" value="ADENYLYL CYCLASE-ASSOCIATED PROTEIN"/>
    <property type="match status" value="1"/>
</dbReference>
<sequence>MSLLPRKIGGDVHEIASKVSGVLSELQIFLDQVSERTKPTNEELEKMLAPLGSALDSVETFKSQNRRSQFYDHLSAVSEGVAAARWVTQNLPGPFVKDMAEASAYYLNRVLKEYKNKEEIHVIWAQLWKQLLGEMHEDVMQNHRTGISWNTKSKQKISTPSSTAVVNATVSASLPSDIQSLDSNLNPMVAKWKSSAVRIGGDVEKITNLATESIFAMREFLAFAAGREKPPSEKIAVAAAPVVAALYAVQAFKTDREKDTPFPDHLCAISDGISAVGWVLANPTPSTYVREIADIAKYFTNRVLKKYKDNDSTHVDWVHGWNCMVDCLLKYVTEYHPKGLVWNSSPSAQTSVVPPPPPPPPPVFEVANLDLSSARNSLFESINKGEEITTGLRKVTAEMQTHKNPSLRSSSDKDTKPHQKVAPLNLTGKKPSNLRLSEDNRRWLVEYFENDENIVVNVEDIKQTVYITECRNSFIRVNGKANGITLDGCKKTKIVFDGLISQCEAINCQSIEMETLGELPMVSIQKNRRLQGLSFGCG</sequence>
<dbReference type="PANTHER" id="PTHR10652:SF0">
    <property type="entry name" value="ADENYLYL CYCLASE-ASSOCIATED PROTEIN"/>
    <property type="match status" value="1"/>
</dbReference>
<dbReference type="Pfam" id="PF21938">
    <property type="entry name" value="CAP_N"/>
    <property type="match status" value="2"/>
</dbReference>
<dbReference type="InterPro" id="IPR013912">
    <property type="entry name" value="Adenylate_cyclase-assoc_CAP_C"/>
</dbReference>
<dbReference type="SUPFAM" id="SSF101278">
    <property type="entry name" value="N-terminal domain of adenylylcyclase associated protein, CAP"/>
    <property type="match status" value="2"/>
</dbReference>
<dbReference type="InterPro" id="IPR017901">
    <property type="entry name" value="C-CAP_CF_C-like"/>
</dbReference>
<comment type="similarity">
    <text evidence="1">Belongs to the CAP family.</text>
</comment>
<evidence type="ECO:0000313" key="5">
    <source>
        <dbReference type="Proteomes" id="UP000835052"/>
    </source>
</evidence>
<dbReference type="Proteomes" id="UP000835052">
    <property type="component" value="Unassembled WGS sequence"/>
</dbReference>
<dbReference type="GO" id="GO:0005737">
    <property type="term" value="C:cytoplasm"/>
    <property type="evidence" value="ECO:0007669"/>
    <property type="project" value="TreeGrafter"/>
</dbReference>
<dbReference type="InterPro" id="IPR036223">
    <property type="entry name" value="CAP_C_sf"/>
</dbReference>
<dbReference type="OrthoDB" id="1601at2759"/>
<dbReference type="EMBL" id="CAJGYM010000110">
    <property type="protein sequence ID" value="CAD6197962.1"/>
    <property type="molecule type" value="Genomic_DNA"/>
</dbReference>
<organism evidence="4 5">
    <name type="scientific">Caenorhabditis auriculariae</name>
    <dbReference type="NCBI Taxonomy" id="2777116"/>
    <lineage>
        <taxon>Eukaryota</taxon>
        <taxon>Metazoa</taxon>
        <taxon>Ecdysozoa</taxon>
        <taxon>Nematoda</taxon>
        <taxon>Chromadorea</taxon>
        <taxon>Rhabditida</taxon>
        <taxon>Rhabditina</taxon>
        <taxon>Rhabditomorpha</taxon>
        <taxon>Rhabditoidea</taxon>
        <taxon>Rhabditidae</taxon>
        <taxon>Peloderinae</taxon>
        <taxon>Caenorhabditis</taxon>
    </lineage>
</organism>
<dbReference type="InterPro" id="IPR016098">
    <property type="entry name" value="CAP/MinC_C"/>
</dbReference>
<accession>A0A8S1HXX0</accession>
<dbReference type="InterPro" id="IPR006599">
    <property type="entry name" value="CARP_motif"/>
</dbReference>
<dbReference type="GO" id="GO:0003779">
    <property type="term" value="F:actin binding"/>
    <property type="evidence" value="ECO:0007669"/>
    <property type="project" value="InterPro"/>
</dbReference>
<evidence type="ECO:0000256" key="1">
    <source>
        <dbReference type="ARBA" id="ARBA00007659"/>
    </source>
</evidence>
<name>A0A8S1HXX0_9PELO</name>
<reference evidence="4" key="1">
    <citation type="submission" date="2020-10" db="EMBL/GenBank/DDBJ databases">
        <authorList>
            <person name="Kikuchi T."/>
        </authorList>
    </citation>
    <scope>NUCLEOTIDE SEQUENCE</scope>
    <source>
        <strain evidence="4">NKZ352</strain>
    </source>
</reference>
<dbReference type="Pfam" id="PF08603">
    <property type="entry name" value="CAP_C"/>
    <property type="match status" value="1"/>
</dbReference>
<dbReference type="GO" id="GO:0000902">
    <property type="term" value="P:cell morphogenesis"/>
    <property type="evidence" value="ECO:0007669"/>
    <property type="project" value="TreeGrafter"/>
</dbReference>
<dbReference type="PROSITE" id="PS51329">
    <property type="entry name" value="C_CAP_COFACTOR_C"/>
    <property type="match status" value="1"/>
</dbReference>